<comment type="caution">
    <text evidence="3">The sequence shown here is derived from an EMBL/GenBank/DDBJ whole genome shotgun (WGS) entry which is preliminary data.</text>
</comment>
<dbReference type="SUPFAM" id="SSF81296">
    <property type="entry name" value="E set domains"/>
    <property type="match status" value="1"/>
</dbReference>
<dbReference type="InterPro" id="IPR011022">
    <property type="entry name" value="Arrestin_C-like"/>
</dbReference>
<evidence type="ECO:0000256" key="1">
    <source>
        <dbReference type="ARBA" id="ARBA00005298"/>
    </source>
</evidence>
<dbReference type="PANTHER" id="PTHR11188:SF159">
    <property type="entry name" value="ARRESTIN C-TERMINAL-LIKE DOMAIN-CONTAINING PROTEIN"/>
    <property type="match status" value="1"/>
</dbReference>
<comment type="similarity">
    <text evidence="1">Belongs to the arrestin family.</text>
</comment>
<name>A0A811KY99_9BILA</name>
<dbReference type="Pfam" id="PF02752">
    <property type="entry name" value="Arrestin_C"/>
    <property type="match status" value="1"/>
</dbReference>
<dbReference type="GO" id="GO:0005737">
    <property type="term" value="C:cytoplasm"/>
    <property type="evidence" value="ECO:0007669"/>
    <property type="project" value="TreeGrafter"/>
</dbReference>
<evidence type="ECO:0000313" key="3">
    <source>
        <dbReference type="EMBL" id="CAD5219866.1"/>
    </source>
</evidence>
<feature type="domain" description="Arrestin C-terminal-like" evidence="2">
    <location>
        <begin position="175"/>
        <end position="312"/>
    </location>
</feature>
<dbReference type="Gene3D" id="2.60.40.640">
    <property type="match status" value="2"/>
</dbReference>
<accession>A0A811KY99</accession>
<dbReference type="EMBL" id="CAJFCW020000004">
    <property type="protein sequence ID" value="CAG9112975.1"/>
    <property type="molecule type" value="Genomic_DNA"/>
</dbReference>
<dbReference type="AlphaFoldDB" id="A0A811KY99"/>
<dbReference type="Pfam" id="PF00339">
    <property type="entry name" value="Arrestin_N"/>
    <property type="match status" value="1"/>
</dbReference>
<dbReference type="OrthoDB" id="2333384at2759"/>
<dbReference type="EMBL" id="CAJFDH010000004">
    <property type="protein sequence ID" value="CAD5219866.1"/>
    <property type="molecule type" value="Genomic_DNA"/>
</dbReference>
<dbReference type="InterPro" id="IPR014752">
    <property type="entry name" value="Arrestin-like_C"/>
</dbReference>
<sequence length="319" mass="36085">MKVEVFDLKLIKEDGKPYIGGDDLKGQITLQVRESVQITRLTLRLQGEVQTAWIDKYSEIMYKSKEYVLNEYIDLTSELQRHCTESMLFHEGKHVMNFCTTIPLDVISSLERDNMGYVKYTCVAVLDIPEGGDSEFVAECDFKVVSFLNLDAPYLRESAVDEERVHLIGYCCRKPKGFIRARMEVTETGILPGETVRLNVTFENTIKKRKRKKTPKCALISLCQQLDFRAESTVQRGYMGERSVTMALKSQGACKSAPGKGPEDRQIDFDVPDGLPPTSVKANGLVTVSYFFRLDMEHFDVIVPVVIGSVKTIGSQIFH</sequence>
<reference evidence="3" key="1">
    <citation type="submission" date="2020-09" db="EMBL/GenBank/DDBJ databases">
        <authorList>
            <person name="Kikuchi T."/>
        </authorList>
    </citation>
    <scope>NUCLEOTIDE SEQUENCE</scope>
    <source>
        <strain evidence="3">SH1</strain>
    </source>
</reference>
<proteinExistence type="inferred from homology"/>
<dbReference type="GO" id="GO:0015031">
    <property type="term" value="P:protein transport"/>
    <property type="evidence" value="ECO:0007669"/>
    <property type="project" value="TreeGrafter"/>
</dbReference>
<dbReference type="Proteomes" id="UP000614601">
    <property type="component" value="Unassembled WGS sequence"/>
</dbReference>
<evidence type="ECO:0000313" key="4">
    <source>
        <dbReference type="Proteomes" id="UP000614601"/>
    </source>
</evidence>
<dbReference type="InterPro" id="IPR014756">
    <property type="entry name" value="Ig_E-set"/>
</dbReference>
<dbReference type="PANTHER" id="PTHR11188">
    <property type="entry name" value="ARRESTIN DOMAIN CONTAINING PROTEIN"/>
    <property type="match status" value="1"/>
</dbReference>
<dbReference type="Proteomes" id="UP000783686">
    <property type="component" value="Unassembled WGS sequence"/>
</dbReference>
<gene>
    <name evidence="3" type="ORF">BOKJ2_LOCUS8658</name>
</gene>
<keyword evidence="4" id="KW-1185">Reference proteome</keyword>
<dbReference type="SMART" id="SM01017">
    <property type="entry name" value="Arrestin_C"/>
    <property type="match status" value="1"/>
</dbReference>
<evidence type="ECO:0000259" key="2">
    <source>
        <dbReference type="SMART" id="SM01017"/>
    </source>
</evidence>
<dbReference type="InterPro" id="IPR050357">
    <property type="entry name" value="Arrestin_domain-protein"/>
</dbReference>
<protein>
    <recommendedName>
        <fullName evidence="2">Arrestin C-terminal-like domain-containing protein</fullName>
    </recommendedName>
</protein>
<dbReference type="InterPro" id="IPR011021">
    <property type="entry name" value="Arrestin-like_N"/>
</dbReference>
<organism evidence="3 4">
    <name type="scientific">Bursaphelenchus okinawaensis</name>
    <dbReference type="NCBI Taxonomy" id="465554"/>
    <lineage>
        <taxon>Eukaryota</taxon>
        <taxon>Metazoa</taxon>
        <taxon>Ecdysozoa</taxon>
        <taxon>Nematoda</taxon>
        <taxon>Chromadorea</taxon>
        <taxon>Rhabditida</taxon>
        <taxon>Tylenchina</taxon>
        <taxon>Tylenchomorpha</taxon>
        <taxon>Aphelenchoidea</taxon>
        <taxon>Aphelenchoididae</taxon>
        <taxon>Bursaphelenchus</taxon>
    </lineage>
</organism>